<evidence type="ECO:0000256" key="1">
    <source>
        <dbReference type="ARBA" id="ARBA00022723"/>
    </source>
</evidence>
<dbReference type="Pfam" id="PF01522">
    <property type="entry name" value="Polysacc_deac_1"/>
    <property type="match status" value="1"/>
</dbReference>
<keyword evidence="2" id="KW-0378">Hydrolase</keyword>
<evidence type="ECO:0000313" key="5">
    <source>
        <dbReference type="Proteomes" id="UP000597444"/>
    </source>
</evidence>
<gene>
    <name evidence="4" type="ORF">KSF_095070</name>
</gene>
<dbReference type="RefSeq" id="WP_236065227.1">
    <property type="nucleotide sequence ID" value="NZ_BNJK01000002.1"/>
</dbReference>
<dbReference type="InterPro" id="IPR002509">
    <property type="entry name" value="NODB_dom"/>
</dbReference>
<evidence type="ECO:0000313" key="4">
    <source>
        <dbReference type="EMBL" id="GHO99459.1"/>
    </source>
</evidence>
<dbReference type="GO" id="GO:0016810">
    <property type="term" value="F:hydrolase activity, acting on carbon-nitrogen (but not peptide) bonds"/>
    <property type="evidence" value="ECO:0007669"/>
    <property type="project" value="InterPro"/>
</dbReference>
<dbReference type="PANTHER" id="PTHR10587">
    <property type="entry name" value="GLYCOSYL TRANSFERASE-RELATED"/>
    <property type="match status" value="1"/>
</dbReference>
<dbReference type="Gene3D" id="3.20.20.370">
    <property type="entry name" value="Glycoside hydrolase/deacetylase"/>
    <property type="match status" value="1"/>
</dbReference>
<evidence type="ECO:0000256" key="2">
    <source>
        <dbReference type="ARBA" id="ARBA00022801"/>
    </source>
</evidence>
<dbReference type="GO" id="GO:0005975">
    <property type="term" value="P:carbohydrate metabolic process"/>
    <property type="evidence" value="ECO:0007669"/>
    <property type="project" value="InterPro"/>
</dbReference>
<dbReference type="AlphaFoldDB" id="A0A8J3N5U3"/>
<accession>A0A8J3N5U3</accession>
<feature type="domain" description="NodB homology" evidence="3">
    <location>
        <begin position="40"/>
        <end position="219"/>
    </location>
</feature>
<dbReference type="SUPFAM" id="SSF88713">
    <property type="entry name" value="Glycoside hydrolase/deacetylase"/>
    <property type="match status" value="1"/>
</dbReference>
<keyword evidence="1" id="KW-0479">Metal-binding</keyword>
<reference evidence="4" key="1">
    <citation type="submission" date="2020-10" db="EMBL/GenBank/DDBJ databases">
        <title>Taxonomic study of unclassified bacteria belonging to the class Ktedonobacteria.</title>
        <authorList>
            <person name="Yabe S."/>
            <person name="Wang C.M."/>
            <person name="Zheng Y."/>
            <person name="Sakai Y."/>
            <person name="Cavaletti L."/>
            <person name="Monciardini P."/>
            <person name="Donadio S."/>
        </authorList>
    </citation>
    <scope>NUCLEOTIDE SEQUENCE</scope>
    <source>
        <strain evidence="4">ID150040</strain>
    </source>
</reference>
<dbReference type="Proteomes" id="UP000597444">
    <property type="component" value="Unassembled WGS sequence"/>
</dbReference>
<protein>
    <submittedName>
        <fullName evidence="4">Oligosaccharide deacetylase</fullName>
    </submittedName>
</protein>
<name>A0A8J3N5U3_9CHLR</name>
<dbReference type="GO" id="GO:0016020">
    <property type="term" value="C:membrane"/>
    <property type="evidence" value="ECO:0007669"/>
    <property type="project" value="TreeGrafter"/>
</dbReference>
<dbReference type="PANTHER" id="PTHR10587:SF133">
    <property type="entry name" value="CHITIN DEACETYLASE 1-RELATED"/>
    <property type="match status" value="1"/>
</dbReference>
<evidence type="ECO:0000259" key="3">
    <source>
        <dbReference type="PROSITE" id="PS51677"/>
    </source>
</evidence>
<dbReference type="EMBL" id="BNJK01000002">
    <property type="protein sequence ID" value="GHO99459.1"/>
    <property type="molecule type" value="Genomic_DNA"/>
</dbReference>
<dbReference type="InterPro" id="IPR011330">
    <property type="entry name" value="Glyco_hydro/deAcase_b/a-brl"/>
</dbReference>
<dbReference type="PROSITE" id="PS51677">
    <property type="entry name" value="NODB"/>
    <property type="match status" value="1"/>
</dbReference>
<comment type="caution">
    <text evidence="4">The sequence shown here is derived from an EMBL/GenBank/DDBJ whole genome shotgun (WGS) entry which is preliminary data.</text>
</comment>
<dbReference type="GO" id="GO:0046872">
    <property type="term" value="F:metal ion binding"/>
    <property type="evidence" value="ECO:0007669"/>
    <property type="project" value="UniProtKB-KW"/>
</dbReference>
<proteinExistence type="predicted"/>
<dbReference type="InterPro" id="IPR050248">
    <property type="entry name" value="Polysacc_deacetylase_ArnD"/>
</dbReference>
<sequence length="221" mass="24326">MRNLRYLLLIAGLLCWEVALQAAILPASMPQPRSDERAAATVALTFDDGPQAIFTPQVLRVLQRYQAPATFFYVGSQVQKNEALVRQTYQEGDVIGDHSWNHPNLTTLSPAAIRWQLRATSVVIQQATGVAPTLFRPPYGATNTTVRNISSQLGLTQILWTTDTHDWQRPGVASIVSAALRAHNGSIILMHDGGGDRSQTVQALPQIISELRQRGFTFIAL</sequence>
<keyword evidence="5" id="KW-1185">Reference proteome</keyword>
<organism evidence="4 5">
    <name type="scientific">Reticulibacter mediterranei</name>
    <dbReference type="NCBI Taxonomy" id="2778369"/>
    <lineage>
        <taxon>Bacteria</taxon>
        <taxon>Bacillati</taxon>
        <taxon>Chloroflexota</taxon>
        <taxon>Ktedonobacteria</taxon>
        <taxon>Ktedonobacterales</taxon>
        <taxon>Reticulibacteraceae</taxon>
        <taxon>Reticulibacter</taxon>
    </lineage>
</organism>